<keyword evidence="1" id="KW-1133">Transmembrane helix</keyword>
<gene>
    <name evidence="2" type="ORF">A7P90_01705</name>
</gene>
<evidence type="ECO:0000256" key="1">
    <source>
        <dbReference type="SAM" id="Phobius"/>
    </source>
</evidence>
<feature type="transmembrane region" description="Helical" evidence="1">
    <location>
        <begin position="59"/>
        <end position="80"/>
    </location>
</feature>
<keyword evidence="1" id="KW-0812">Transmembrane</keyword>
<sequence length="88" mass="10485">MFLILLFFMLFFMGFIYGYFRKRRGQESFGFIGWFFLLASVFVAFLLSSDYPQDVPFIFLAAYIFGRVFLPVTLFIIGYFSGRKMELF</sequence>
<comment type="caution">
    <text evidence="2">The sequence shown here is derived from an EMBL/GenBank/DDBJ whole genome shotgun (WGS) entry which is preliminary data.</text>
</comment>
<dbReference type="EMBL" id="LXSG01000012">
    <property type="protein sequence ID" value="OAM22389.1"/>
    <property type="molecule type" value="Genomic_DNA"/>
</dbReference>
<dbReference type="Proteomes" id="UP000077589">
    <property type="component" value="Unassembled WGS sequence"/>
</dbReference>
<evidence type="ECO:0000313" key="3">
    <source>
        <dbReference type="Proteomes" id="UP000077589"/>
    </source>
</evidence>
<keyword evidence="1" id="KW-0472">Membrane</keyword>
<reference evidence="3" key="1">
    <citation type="submission" date="2016-05" db="EMBL/GenBank/DDBJ databases">
        <title>Draft genome of Corynebacterium afermentans subsp. afermentans LCDC 88199T.</title>
        <authorList>
            <person name="Bernier A.-M."/>
            <person name="Bernard K."/>
        </authorList>
    </citation>
    <scope>NUCLEOTIDE SEQUENCE [LARGE SCALE GENOMIC DNA]</scope>
    <source>
        <strain evidence="3">NML04-0072</strain>
    </source>
</reference>
<protein>
    <submittedName>
        <fullName evidence="2">Uncharacterized protein</fullName>
    </submittedName>
</protein>
<evidence type="ECO:0000313" key="2">
    <source>
        <dbReference type="EMBL" id="OAM22389.1"/>
    </source>
</evidence>
<organism evidence="2 3">
    <name type="scientific">Eikenella corrodens</name>
    <dbReference type="NCBI Taxonomy" id="539"/>
    <lineage>
        <taxon>Bacteria</taxon>
        <taxon>Pseudomonadati</taxon>
        <taxon>Pseudomonadota</taxon>
        <taxon>Betaproteobacteria</taxon>
        <taxon>Neisseriales</taxon>
        <taxon>Neisseriaceae</taxon>
        <taxon>Eikenella</taxon>
    </lineage>
</organism>
<proteinExistence type="predicted"/>
<accession>A0A1A9RR50</accession>
<dbReference type="AlphaFoldDB" id="A0A1A9RR50"/>
<name>A0A1A9RR50_EIKCO</name>
<feature type="transmembrane region" description="Helical" evidence="1">
    <location>
        <begin position="28"/>
        <end position="47"/>
    </location>
</feature>